<dbReference type="Gene3D" id="2.40.170.20">
    <property type="entry name" value="TonB-dependent receptor, beta-barrel domain"/>
    <property type="match status" value="1"/>
</dbReference>
<dbReference type="KEGG" id="aei:AOY20_12905"/>
<evidence type="ECO:0000256" key="4">
    <source>
        <dbReference type="ARBA" id="ARBA00022692"/>
    </source>
</evidence>
<dbReference type="EMBL" id="CP012808">
    <property type="protein sequence ID" value="ALH96362.1"/>
    <property type="molecule type" value="Genomic_DNA"/>
</dbReference>
<dbReference type="AlphaFoldDB" id="A0A0N9W145"/>
<keyword evidence="3 7" id="KW-1134">Transmembrane beta strand</keyword>
<proteinExistence type="inferred from homology"/>
<dbReference type="Proteomes" id="UP000064939">
    <property type="component" value="Chromosome"/>
</dbReference>
<dbReference type="OrthoDB" id="9766643at2"/>
<accession>A0A0N9W145</accession>
<dbReference type="InterPro" id="IPR012910">
    <property type="entry name" value="Plug_dom"/>
</dbReference>
<evidence type="ECO:0000256" key="7">
    <source>
        <dbReference type="PROSITE-ProRule" id="PRU01360"/>
    </source>
</evidence>
<feature type="signal peptide" evidence="8">
    <location>
        <begin position="1"/>
        <end position="22"/>
    </location>
</feature>
<evidence type="ECO:0000256" key="1">
    <source>
        <dbReference type="ARBA" id="ARBA00004571"/>
    </source>
</evidence>
<name>A0A0N9W145_9GAMM</name>
<evidence type="ECO:0000313" key="10">
    <source>
        <dbReference type="EMBL" id="ALH96362.1"/>
    </source>
</evidence>
<keyword evidence="8" id="KW-0732">Signal</keyword>
<comment type="subcellular location">
    <subcellularLocation>
        <location evidence="1 7">Cell outer membrane</location>
        <topology evidence="1 7">Multi-pass membrane protein</topology>
    </subcellularLocation>
</comment>
<reference evidence="10 11" key="1">
    <citation type="journal article" date="2015" name="Int. J. Syst. Evol. Microbiol.">
        <title>Acinetobacter equi sp. nov. isolated from horse faeces.</title>
        <authorList>
            <person name="Poppel M.T."/>
            <person name="Skiebe E."/>
            <person name="Laue M."/>
            <person name="Bergmann H."/>
            <person name="Ebersberger I."/>
            <person name="Garn T."/>
            <person name="Fruth A."/>
            <person name="Baumgardt S."/>
            <person name="Busse H.J."/>
            <person name="Wilharm G."/>
        </authorList>
    </citation>
    <scope>NUCLEOTIDE SEQUENCE [LARGE SCALE GENOMIC DNA]</scope>
    <source>
        <strain evidence="10 11">114</strain>
    </source>
</reference>
<dbReference type="STRING" id="1324350.AOY20_12905"/>
<dbReference type="Pfam" id="PF07715">
    <property type="entry name" value="Plug"/>
    <property type="match status" value="1"/>
</dbReference>
<gene>
    <name evidence="10" type="ORF">AOY20_12905</name>
</gene>
<keyword evidence="11" id="KW-1185">Reference proteome</keyword>
<dbReference type="SUPFAM" id="SSF56935">
    <property type="entry name" value="Porins"/>
    <property type="match status" value="1"/>
</dbReference>
<protein>
    <recommendedName>
        <fullName evidence="9">TonB-dependent receptor plug domain-containing protein</fullName>
    </recommendedName>
</protein>
<dbReference type="PROSITE" id="PS52016">
    <property type="entry name" value="TONB_DEPENDENT_REC_3"/>
    <property type="match status" value="1"/>
</dbReference>
<dbReference type="InterPro" id="IPR039426">
    <property type="entry name" value="TonB-dep_rcpt-like"/>
</dbReference>
<keyword evidence="4 7" id="KW-0812">Transmembrane</keyword>
<evidence type="ECO:0000256" key="3">
    <source>
        <dbReference type="ARBA" id="ARBA00022452"/>
    </source>
</evidence>
<dbReference type="GO" id="GO:0009279">
    <property type="term" value="C:cell outer membrane"/>
    <property type="evidence" value="ECO:0007669"/>
    <property type="project" value="UniProtKB-SubCell"/>
</dbReference>
<dbReference type="InterPro" id="IPR037066">
    <property type="entry name" value="Plug_dom_sf"/>
</dbReference>
<evidence type="ECO:0000256" key="8">
    <source>
        <dbReference type="SAM" id="SignalP"/>
    </source>
</evidence>
<dbReference type="Gene3D" id="2.170.130.10">
    <property type="entry name" value="TonB-dependent receptor, plug domain"/>
    <property type="match status" value="1"/>
</dbReference>
<keyword evidence="6 7" id="KW-0998">Cell outer membrane</keyword>
<feature type="domain" description="TonB-dependent receptor plug" evidence="9">
    <location>
        <begin position="57"/>
        <end position="176"/>
    </location>
</feature>
<keyword evidence="5 7" id="KW-0472">Membrane</keyword>
<evidence type="ECO:0000256" key="5">
    <source>
        <dbReference type="ARBA" id="ARBA00023136"/>
    </source>
</evidence>
<feature type="chain" id="PRO_5006039753" description="TonB-dependent receptor plug domain-containing protein" evidence="8">
    <location>
        <begin position="23"/>
        <end position="839"/>
    </location>
</feature>
<evidence type="ECO:0000256" key="6">
    <source>
        <dbReference type="ARBA" id="ARBA00023237"/>
    </source>
</evidence>
<comment type="similarity">
    <text evidence="7">Belongs to the TonB-dependent receptor family.</text>
</comment>
<evidence type="ECO:0000313" key="11">
    <source>
        <dbReference type="Proteomes" id="UP000064939"/>
    </source>
</evidence>
<dbReference type="InterPro" id="IPR036942">
    <property type="entry name" value="Beta-barrel_TonB_sf"/>
</dbReference>
<evidence type="ECO:0000256" key="2">
    <source>
        <dbReference type="ARBA" id="ARBA00022448"/>
    </source>
</evidence>
<evidence type="ECO:0000259" key="9">
    <source>
        <dbReference type="Pfam" id="PF07715"/>
    </source>
</evidence>
<keyword evidence="2 7" id="KW-0813">Transport</keyword>
<sequence>MTFSRTILSCAILTILNISAYANHETDSTYNTNNNKVYVALNTIHLTAQNNNEIGKTIYTKEDLERTPNSQKTISEFLKVNANIEFSNNANAAASQGEINSGDMSIHGALPYNNSFLVNGMNINNDINPYSNNTAANHVNNLAGSSQAITINTDLLCNLEVLDSNVSAKYGKFTGGVISAETCAPKTEVEKIHGSINYDYTNSSWNRFNYIDADEEADFLDPAETSAQKNYSKQGFSLFSYGRLSNTIGMNLGFTQRKSDIDANSLLIDARPYNETRQADNTTFELFYDPSDDFSAKLGLQHFEDKSLRFVATALTDGIKQSSNSDSINLNLKNNLGFATLKQNISYQEKKNNRESSINDIYAWYYSEDKNWGSTTQSTEGTFGNIYTKQKTFNYDVSGAFEDIQLFQTRHHFNIGAGFEHTNAGWYRPEDYSSYFLPTKFGTDCIQNDGTFADACDASFIPSKNTSGQYSTRKTVYLAGNIDLTQDSWYAFAEDKINWNDTIEATIGLRYDYDSITKNGNIAPRTSLNYMPFSNQSLILTTGWNRYYDRYLYTFSLQDGLNNLQQRYDRKDLDSPWTEGANNSSINVSRNQLDLPYANEWLIGMSGEFSNWSYQLKYIKRDYKDQYYLVRPDPTDLWTRIYTNDKTYRSKNITFNLNNITPIDLFEAEHRFNLALNYSNTKRDYNNADEVELKNYTHVLFNGSITTPNDIPASDFNTPITARLSWDFTPHRLTGLNISNFLIYKPHYDDLTKSSIPAKDQITHNGLPIIYSYNDTKIPTVFRWDMRISYTQKLSKNINGIFGLTINNVTNRHNVYLDNDYYLKSEIGRQFIADITLKF</sequence>
<organism evidence="10 11">
    <name type="scientific">Acinetobacter equi</name>
    <dbReference type="NCBI Taxonomy" id="1324350"/>
    <lineage>
        <taxon>Bacteria</taxon>
        <taxon>Pseudomonadati</taxon>
        <taxon>Pseudomonadota</taxon>
        <taxon>Gammaproteobacteria</taxon>
        <taxon>Moraxellales</taxon>
        <taxon>Moraxellaceae</taxon>
        <taxon>Acinetobacter</taxon>
    </lineage>
</organism>